<sequence>MNKKTRGAVLLPLIGLNLGWFVFMAAAFVGLFEPDGYYSGPMGDVYNSGAEVRASTYLFLAGIALFSVLASIAHRRADHEYHDSGAKDAGARAAFAFATVAVIVGLVSGAIFAISVFMGSFSNNGGTTTPLGRFLGVYLPILLATVLVVLVLLRATVFRKSSPAATRAAAVGGHMQAAHDAPAASAEPEVKKALALGLSLPIITTAFAMILGLMFWDLQNRELSSWTWVIIQSVIAFGIIAGTRYSMKAIRSVSGSHSGVSGAVGAMNLNFVLSIIFGSIVTFMSFVMGFGAIDQLKWRSVITPTPKTIMNNFDANWVFVDFAPTYVLLLLVSVAVFFTLVSRHATKKAAAPETVDAAA</sequence>
<evidence type="ECO:0000313" key="2">
    <source>
        <dbReference type="EMBL" id="CAB4546402.1"/>
    </source>
</evidence>
<feature type="transmembrane region" description="Helical" evidence="1">
    <location>
        <begin position="322"/>
        <end position="341"/>
    </location>
</feature>
<dbReference type="EMBL" id="CAEZSH010000156">
    <property type="protein sequence ID" value="CAB4546402.1"/>
    <property type="molecule type" value="Genomic_DNA"/>
</dbReference>
<evidence type="ECO:0000256" key="1">
    <source>
        <dbReference type="SAM" id="Phobius"/>
    </source>
</evidence>
<feature type="transmembrane region" description="Helical" evidence="1">
    <location>
        <begin position="228"/>
        <end position="247"/>
    </location>
</feature>
<gene>
    <name evidence="2" type="ORF">UFOPK1410_00996</name>
</gene>
<accession>A0A6J6C559</accession>
<feature type="transmembrane region" description="Helical" evidence="1">
    <location>
        <begin position="268"/>
        <end position="293"/>
    </location>
</feature>
<feature type="transmembrane region" description="Helical" evidence="1">
    <location>
        <begin position="52"/>
        <end position="73"/>
    </location>
</feature>
<reference evidence="2" key="1">
    <citation type="submission" date="2020-05" db="EMBL/GenBank/DDBJ databases">
        <authorList>
            <person name="Chiriac C."/>
            <person name="Salcher M."/>
            <person name="Ghai R."/>
            <person name="Kavagutti S V."/>
        </authorList>
    </citation>
    <scope>NUCLEOTIDE SEQUENCE</scope>
</reference>
<feature type="transmembrane region" description="Helical" evidence="1">
    <location>
        <begin position="193"/>
        <end position="216"/>
    </location>
</feature>
<feature type="transmembrane region" description="Helical" evidence="1">
    <location>
        <begin position="94"/>
        <end position="117"/>
    </location>
</feature>
<protein>
    <submittedName>
        <fullName evidence="2">Unannotated protein</fullName>
    </submittedName>
</protein>
<keyword evidence="1" id="KW-0812">Transmembrane</keyword>
<proteinExistence type="predicted"/>
<feature type="transmembrane region" description="Helical" evidence="1">
    <location>
        <begin position="137"/>
        <end position="157"/>
    </location>
</feature>
<keyword evidence="1" id="KW-1133">Transmembrane helix</keyword>
<organism evidence="2">
    <name type="scientific">freshwater metagenome</name>
    <dbReference type="NCBI Taxonomy" id="449393"/>
    <lineage>
        <taxon>unclassified sequences</taxon>
        <taxon>metagenomes</taxon>
        <taxon>ecological metagenomes</taxon>
    </lineage>
</organism>
<feature type="transmembrane region" description="Helical" evidence="1">
    <location>
        <begin position="7"/>
        <end position="32"/>
    </location>
</feature>
<dbReference type="AlphaFoldDB" id="A0A6J6C559"/>
<keyword evidence="1" id="KW-0472">Membrane</keyword>
<name>A0A6J6C559_9ZZZZ</name>